<protein>
    <submittedName>
        <fullName evidence="1">Uncharacterized protein</fullName>
    </submittedName>
</protein>
<accession>A0A5E7II08</accession>
<evidence type="ECO:0000313" key="1">
    <source>
        <dbReference type="EMBL" id="VVO75322.1"/>
    </source>
</evidence>
<dbReference type="Proteomes" id="UP000327111">
    <property type="component" value="Unassembled WGS sequence"/>
</dbReference>
<evidence type="ECO:0000313" key="2">
    <source>
        <dbReference type="Proteomes" id="UP000327111"/>
    </source>
</evidence>
<proteinExistence type="predicted"/>
<sequence length="103" mass="12054">MHLVEIFLPLNSNEGTPLPSDEFRSVREQLVERWGGVTAFTRTPAKGVFLQNGNERAEDEIVVYEVMVKRVDKLWWLSYKRDLEVRFRQQEILIRVTAVGVIH</sequence>
<organism evidence="1 2">
    <name type="scientific">Pseudomonas fluorescens</name>
    <dbReference type="NCBI Taxonomy" id="294"/>
    <lineage>
        <taxon>Bacteria</taxon>
        <taxon>Pseudomonadati</taxon>
        <taxon>Pseudomonadota</taxon>
        <taxon>Gammaproteobacteria</taxon>
        <taxon>Pseudomonadales</taxon>
        <taxon>Pseudomonadaceae</taxon>
        <taxon>Pseudomonas</taxon>
    </lineage>
</organism>
<reference evidence="1 2" key="1">
    <citation type="submission" date="2019-09" db="EMBL/GenBank/DDBJ databases">
        <authorList>
            <person name="Chandra G."/>
            <person name="Truman W A."/>
        </authorList>
    </citation>
    <scope>NUCLEOTIDE SEQUENCE [LARGE SCALE GENOMIC DNA]</scope>
    <source>
        <strain evidence="1">PS854</strain>
    </source>
</reference>
<dbReference type="AlphaFoldDB" id="A0A5E7II08"/>
<dbReference type="RefSeq" id="WP_150732954.1">
    <property type="nucleotide sequence ID" value="NZ_CABVIF010000002.1"/>
</dbReference>
<gene>
    <name evidence="1" type="ORF">PS854_01514</name>
</gene>
<dbReference type="EMBL" id="CABVIF010000002">
    <property type="protein sequence ID" value="VVO75322.1"/>
    <property type="molecule type" value="Genomic_DNA"/>
</dbReference>
<name>A0A5E7II08_PSEFL</name>